<keyword evidence="4" id="KW-0378">Hydrolase</keyword>
<reference evidence="10" key="1">
    <citation type="submission" date="2020-07" db="EMBL/GenBank/DDBJ databases">
        <title>Genome sequence and genetic diversity analysis of an under-domesticated orphan crop, white fonio (Digitaria exilis).</title>
        <authorList>
            <person name="Bennetzen J.L."/>
            <person name="Chen S."/>
            <person name="Ma X."/>
            <person name="Wang X."/>
            <person name="Yssel A.E.J."/>
            <person name="Chaluvadi S.R."/>
            <person name="Johnson M."/>
            <person name="Gangashetty P."/>
            <person name="Hamidou F."/>
            <person name="Sanogo M.D."/>
            <person name="Zwaenepoel A."/>
            <person name="Wallace J."/>
            <person name="Van De Peer Y."/>
            <person name="Van Deynze A."/>
        </authorList>
    </citation>
    <scope>NUCLEOTIDE SEQUENCE</scope>
    <source>
        <tissue evidence="10">Leaves</tissue>
    </source>
</reference>
<keyword evidence="3 7" id="KW-0732">Signal</keyword>
<dbReference type="InterPro" id="IPR025661">
    <property type="entry name" value="Pept_asp_AS"/>
</dbReference>
<comment type="caution">
    <text evidence="10">The sequence shown here is derived from an EMBL/GenBank/DDBJ whole genome shotgun (WGS) entry which is preliminary data.</text>
</comment>
<dbReference type="SMART" id="SM00645">
    <property type="entry name" value="Pept_C1"/>
    <property type="match status" value="1"/>
</dbReference>
<evidence type="ECO:0000256" key="5">
    <source>
        <dbReference type="ARBA" id="ARBA00022807"/>
    </source>
</evidence>
<organism evidence="10 11">
    <name type="scientific">Digitaria exilis</name>
    <dbReference type="NCBI Taxonomy" id="1010633"/>
    <lineage>
        <taxon>Eukaryota</taxon>
        <taxon>Viridiplantae</taxon>
        <taxon>Streptophyta</taxon>
        <taxon>Embryophyta</taxon>
        <taxon>Tracheophyta</taxon>
        <taxon>Spermatophyta</taxon>
        <taxon>Magnoliopsida</taxon>
        <taxon>Liliopsida</taxon>
        <taxon>Poales</taxon>
        <taxon>Poaceae</taxon>
        <taxon>PACMAD clade</taxon>
        <taxon>Panicoideae</taxon>
        <taxon>Panicodae</taxon>
        <taxon>Paniceae</taxon>
        <taxon>Anthephorinae</taxon>
        <taxon>Digitaria</taxon>
    </lineage>
</organism>
<dbReference type="Pfam" id="PF00112">
    <property type="entry name" value="Peptidase_C1"/>
    <property type="match status" value="1"/>
</dbReference>
<evidence type="ECO:0000256" key="1">
    <source>
        <dbReference type="ARBA" id="ARBA00008455"/>
    </source>
</evidence>
<dbReference type="FunFam" id="3.90.70.10:FF:000068">
    <property type="entry name" value="Cysteine protease 1"/>
    <property type="match status" value="1"/>
</dbReference>
<dbReference type="InterPro" id="IPR000169">
    <property type="entry name" value="Pept_cys_AS"/>
</dbReference>
<dbReference type="AlphaFoldDB" id="A0A835AH25"/>
<feature type="signal peptide" evidence="7">
    <location>
        <begin position="1"/>
        <end position="28"/>
    </location>
</feature>
<keyword evidence="11" id="KW-1185">Reference proteome</keyword>
<protein>
    <submittedName>
        <fullName evidence="10">Uncharacterized protein</fullName>
    </submittedName>
</protein>
<dbReference type="Gene3D" id="3.90.70.10">
    <property type="entry name" value="Cysteine proteinases"/>
    <property type="match status" value="1"/>
</dbReference>
<sequence length="402" mass="43666">MGAPRSPLLAAAVLALTVALALATAASARHHSSNSIVQPPAERPDEEVRRMYEEWKSEHGHRRRPSRSNCDLAGDGEEDRLRLEVFRDNLRYIDAHNAEADAGLHTFRLGLTPFTDLTVEEYRARVLGFRAPRRDAAAAARRDGTTRHLRRHGGDQVPDAIDWRQLGAVTDVKDQEQCGGCWAFSAVAAMEGINEIVTGNLISLSEQEVIDCDSQDSGCNGGNMQDAFEFVINNGGIDTEADYPFTGTDGACDANRVNEKVVTIDDFVNVAANSEAALQEAVASQPVSVAIDANSRMFMNYKSVKCSILFPGIFNGICGTKLDHGVTVVGYGSENGKDFWIVKNSWNTTWGEGGYIRMARNVLSPRGKCGIAMDASYPVKYSSSSNNPMARAAMTLLKMAVA</sequence>
<dbReference type="PROSITE" id="PS00139">
    <property type="entry name" value="THIOL_PROTEASE_CYS"/>
    <property type="match status" value="1"/>
</dbReference>
<dbReference type="PROSITE" id="PS00640">
    <property type="entry name" value="THIOL_PROTEASE_ASN"/>
    <property type="match status" value="1"/>
</dbReference>
<evidence type="ECO:0000313" key="11">
    <source>
        <dbReference type="Proteomes" id="UP000636709"/>
    </source>
</evidence>
<feature type="domain" description="Peptidase C1A papain C-terminal" evidence="8">
    <location>
        <begin position="157"/>
        <end position="379"/>
    </location>
</feature>
<dbReference type="GO" id="GO:0006508">
    <property type="term" value="P:proteolysis"/>
    <property type="evidence" value="ECO:0007669"/>
    <property type="project" value="UniProtKB-KW"/>
</dbReference>
<dbReference type="Pfam" id="PF08246">
    <property type="entry name" value="Inhibitor_I29"/>
    <property type="match status" value="1"/>
</dbReference>
<dbReference type="OrthoDB" id="10253408at2759"/>
<comment type="similarity">
    <text evidence="1">Belongs to the peptidase C1 family.</text>
</comment>
<dbReference type="PRINTS" id="PR00705">
    <property type="entry name" value="PAPAIN"/>
</dbReference>
<dbReference type="Proteomes" id="UP000636709">
    <property type="component" value="Unassembled WGS sequence"/>
</dbReference>
<evidence type="ECO:0000256" key="6">
    <source>
        <dbReference type="ARBA" id="ARBA00023157"/>
    </source>
</evidence>
<feature type="chain" id="PRO_5032920632" evidence="7">
    <location>
        <begin position="29"/>
        <end position="402"/>
    </location>
</feature>
<dbReference type="InterPro" id="IPR013201">
    <property type="entry name" value="Prot_inhib_I29"/>
</dbReference>
<name>A0A835AH25_9POAL</name>
<evidence type="ECO:0000256" key="2">
    <source>
        <dbReference type="ARBA" id="ARBA00022670"/>
    </source>
</evidence>
<dbReference type="PROSITE" id="PS00639">
    <property type="entry name" value="THIOL_PROTEASE_HIS"/>
    <property type="match status" value="1"/>
</dbReference>
<dbReference type="InterPro" id="IPR038765">
    <property type="entry name" value="Papain-like_cys_pep_sf"/>
</dbReference>
<dbReference type="InterPro" id="IPR013128">
    <property type="entry name" value="Peptidase_C1A"/>
</dbReference>
<keyword evidence="6" id="KW-1015">Disulfide bond</keyword>
<evidence type="ECO:0000256" key="4">
    <source>
        <dbReference type="ARBA" id="ARBA00022801"/>
    </source>
</evidence>
<keyword evidence="2" id="KW-0645">Protease</keyword>
<gene>
    <name evidence="10" type="ORF">HU200_059290</name>
</gene>
<evidence type="ECO:0000313" key="10">
    <source>
        <dbReference type="EMBL" id="KAF8658803.1"/>
    </source>
</evidence>
<evidence type="ECO:0000259" key="9">
    <source>
        <dbReference type="SMART" id="SM00848"/>
    </source>
</evidence>
<dbReference type="InterPro" id="IPR039417">
    <property type="entry name" value="Peptidase_C1A_papain-like"/>
</dbReference>
<accession>A0A835AH25</accession>
<dbReference type="InterPro" id="IPR025660">
    <property type="entry name" value="Pept_his_AS"/>
</dbReference>
<evidence type="ECO:0000256" key="3">
    <source>
        <dbReference type="ARBA" id="ARBA00022729"/>
    </source>
</evidence>
<dbReference type="SMART" id="SM00848">
    <property type="entry name" value="Inhibitor_I29"/>
    <property type="match status" value="1"/>
</dbReference>
<dbReference type="SUPFAM" id="SSF54001">
    <property type="entry name" value="Cysteine proteinases"/>
    <property type="match status" value="1"/>
</dbReference>
<keyword evidence="5" id="KW-0788">Thiol protease</keyword>
<feature type="domain" description="Cathepsin propeptide inhibitor" evidence="9">
    <location>
        <begin position="52"/>
        <end position="122"/>
    </location>
</feature>
<evidence type="ECO:0000259" key="8">
    <source>
        <dbReference type="SMART" id="SM00645"/>
    </source>
</evidence>
<evidence type="ECO:0000256" key="7">
    <source>
        <dbReference type="SAM" id="SignalP"/>
    </source>
</evidence>
<dbReference type="InterPro" id="IPR000668">
    <property type="entry name" value="Peptidase_C1A_C"/>
</dbReference>
<dbReference type="EMBL" id="JACEFO010002479">
    <property type="protein sequence ID" value="KAF8658803.1"/>
    <property type="molecule type" value="Genomic_DNA"/>
</dbReference>
<dbReference type="CDD" id="cd02248">
    <property type="entry name" value="Peptidase_C1A"/>
    <property type="match status" value="1"/>
</dbReference>
<proteinExistence type="inferred from homology"/>
<dbReference type="GO" id="GO:0008234">
    <property type="term" value="F:cysteine-type peptidase activity"/>
    <property type="evidence" value="ECO:0007669"/>
    <property type="project" value="UniProtKB-KW"/>
</dbReference>
<dbReference type="PANTHER" id="PTHR12411">
    <property type="entry name" value="CYSTEINE PROTEASE FAMILY C1-RELATED"/>
    <property type="match status" value="1"/>
</dbReference>